<evidence type="ECO:0000313" key="2">
    <source>
        <dbReference type="EMBL" id="CRF44180.1"/>
    </source>
</evidence>
<reference evidence="1" key="1">
    <citation type="submission" date="2014-12" db="EMBL/GenBank/DDBJ databases">
        <title>Whole genome sequences of four Staphylococcus schleiferi canine isolates.</title>
        <authorList>
            <person name="Misic A.M."/>
            <person name="Cain C."/>
            <person name="Morris D.O."/>
            <person name="Rankin S."/>
            <person name="Beiting D."/>
        </authorList>
    </citation>
    <scope>NUCLEOTIDE SEQUENCE</scope>
    <source>
        <strain evidence="1">ASB13</strain>
        <strain evidence="2">ASB9</strain>
    </source>
</reference>
<dbReference type="Proteomes" id="UP000045175">
    <property type="component" value="Unassembled WGS sequence"/>
</dbReference>
<organism evidence="1 4">
    <name type="scientific">Helicobacter ailurogastricus</name>
    <dbReference type="NCBI Taxonomy" id="1578720"/>
    <lineage>
        <taxon>Bacteria</taxon>
        <taxon>Pseudomonadati</taxon>
        <taxon>Campylobacterota</taxon>
        <taxon>Epsilonproteobacteria</taxon>
        <taxon>Campylobacterales</taxon>
        <taxon>Helicobacteraceae</taxon>
        <taxon>Helicobacter</taxon>
    </lineage>
</organism>
<proteinExistence type="predicted"/>
<reference evidence="3 4" key="2">
    <citation type="submission" date="2014-12" db="EMBL/GenBank/DDBJ databases">
        <authorList>
            <person name="Jaenicke S."/>
        </authorList>
    </citation>
    <scope>NUCLEOTIDE SEQUENCE [LARGE SCALE GENOMIC DNA]</scope>
</reference>
<sequence>MEDVLRRAHPAKHGERTGFATFEKPHFLFNDNRQFNNL</sequence>
<evidence type="ECO:0000313" key="3">
    <source>
        <dbReference type="Proteomes" id="UP000041394"/>
    </source>
</evidence>
<gene>
    <name evidence="1" type="ORF">HAL013_07020</name>
    <name evidence="2" type="ORF">HAL09_07530</name>
</gene>
<accession>A0A0K2XCR2</accession>
<dbReference type="EMBL" id="CDMN01000031">
    <property type="protein sequence ID" value="CRF44180.1"/>
    <property type="molecule type" value="Genomic_DNA"/>
</dbReference>
<protein>
    <submittedName>
        <fullName evidence="1">Uncharacterized protein</fullName>
    </submittedName>
</protein>
<evidence type="ECO:0000313" key="4">
    <source>
        <dbReference type="Proteomes" id="UP000045175"/>
    </source>
</evidence>
<dbReference type="EMBL" id="CDMH01000034">
    <property type="protein sequence ID" value="CRF42514.1"/>
    <property type="molecule type" value="Genomic_DNA"/>
</dbReference>
<dbReference type="AlphaFoldDB" id="A0A0K2XCR2"/>
<name>A0A0K2XCR2_9HELI</name>
<dbReference type="Proteomes" id="UP000041394">
    <property type="component" value="Unassembled WGS sequence"/>
</dbReference>
<evidence type="ECO:0000313" key="1">
    <source>
        <dbReference type="EMBL" id="CRF42514.1"/>
    </source>
</evidence>